<sequence>MKKTLYSICCASALLFASCTEDRGTTAEVADANENEQVNQNHLNTSENQTIASTGGFEANTEEAHLERSQEISSKMAADLKLDKTTKEKVASIFYERDKMLGDIDESYNVSATNRMGGQAEAEVDGSATAPTQNNNAGNMPEANENNAELTQMRSTIIEDADKDLRAALTAEQFKKFEDNRSNYDHVSHKSEASSVSDDKIKTKDIGDKTEVKPRN</sequence>
<proteinExistence type="predicted"/>
<dbReference type="OrthoDB" id="892388at2"/>
<comment type="caution">
    <text evidence="2">The sequence shown here is derived from an EMBL/GenBank/DDBJ whole genome shotgun (WGS) entry which is preliminary data.</text>
</comment>
<reference evidence="2 3" key="1">
    <citation type="submission" date="2019-08" db="EMBL/GenBank/DDBJ databases">
        <authorList>
            <person name="Shi S."/>
        </authorList>
    </citation>
    <scope>NUCLEOTIDE SEQUENCE [LARGE SCALE GENOMIC DNA]</scope>
    <source>
        <strain evidence="2 3">GY10130</strain>
    </source>
</reference>
<dbReference type="RefSeq" id="WP_147924048.1">
    <property type="nucleotide sequence ID" value="NZ_VRTY01000145.1"/>
</dbReference>
<dbReference type="AlphaFoldDB" id="A0A5C8IRC7"/>
<feature type="region of interest" description="Disordered" evidence="1">
    <location>
        <begin position="177"/>
        <end position="216"/>
    </location>
</feature>
<evidence type="ECO:0000313" key="3">
    <source>
        <dbReference type="Proteomes" id="UP000321926"/>
    </source>
</evidence>
<keyword evidence="3" id="KW-1185">Reference proteome</keyword>
<evidence type="ECO:0008006" key="4">
    <source>
        <dbReference type="Google" id="ProtNLM"/>
    </source>
</evidence>
<dbReference type="PROSITE" id="PS51257">
    <property type="entry name" value="PROKAR_LIPOPROTEIN"/>
    <property type="match status" value="1"/>
</dbReference>
<evidence type="ECO:0000256" key="1">
    <source>
        <dbReference type="SAM" id="MobiDB-lite"/>
    </source>
</evidence>
<name>A0A5C8IRC7_9BACT</name>
<evidence type="ECO:0000313" key="2">
    <source>
        <dbReference type="EMBL" id="TXK23465.1"/>
    </source>
</evidence>
<dbReference type="EMBL" id="VRTY01000145">
    <property type="protein sequence ID" value="TXK23465.1"/>
    <property type="molecule type" value="Genomic_DNA"/>
</dbReference>
<accession>A0A5C8IRC7</accession>
<protein>
    <recommendedName>
        <fullName evidence="4">Lipoprotein</fullName>
    </recommendedName>
</protein>
<gene>
    <name evidence="2" type="ORF">FVR03_22580</name>
</gene>
<dbReference type="Proteomes" id="UP000321926">
    <property type="component" value="Unassembled WGS sequence"/>
</dbReference>
<organism evidence="2 3">
    <name type="scientific">Pontibacter qinzhouensis</name>
    <dbReference type="NCBI Taxonomy" id="2603253"/>
    <lineage>
        <taxon>Bacteria</taxon>
        <taxon>Pseudomonadati</taxon>
        <taxon>Bacteroidota</taxon>
        <taxon>Cytophagia</taxon>
        <taxon>Cytophagales</taxon>
        <taxon>Hymenobacteraceae</taxon>
        <taxon>Pontibacter</taxon>
    </lineage>
</organism>
<feature type="region of interest" description="Disordered" evidence="1">
    <location>
        <begin position="117"/>
        <end position="143"/>
    </location>
</feature>
<feature type="compositionally biased region" description="Polar residues" evidence="1">
    <location>
        <begin position="129"/>
        <end position="143"/>
    </location>
</feature>